<dbReference type="AlphaFoldDB" id="A0AA45WM16"/>
<dbReference type="InterPro" id="IPR013324">
    <property type="entry name" value="RNA_pol_sigma_r3/r4-like"/>
</dbReference>
<sequence>MLDSDLIRRAQQGDRQAVVQVLKQLEVAMYRTAYYLLNNEQDALDATQEALLKVYKHLPTYKGDAMIHTWAQRIVTNVCMDMFRKRKKVVLMREDFWREDVKAVREVEGGAMMTDLKQAISRLPETQQTAVVLRYIQEYNYQEIAEAMGMPINTVKSHLFRARKQLKQWLAAYKEGGATTHGS</sequence>
<evidence type="ECO:0000313" key="7">
    <source>
        <dbReference type="EMBL" id="SMP12918.1"/>
    </source>
</evidence>
<dbReference type="Pfam" id="PF04542">
    <property type="entry name" value="Sigma70_r2"/>
    <property type="match status" value="1"/>
</dbReference>
<dbReference type="InterPro" id="IPR013325">
    <property type="entry name" value="RNA_pol_sigma_r2"/>
</dbReference>
<dbReference type="InterPro" id="IPR007627">
    <property type="entry name" value="RNA_pol_sigma70_r2"/>
</dbReference>
<dbReference type="InterPro" id="IPR013249">
    <property type="entry name" value="RNA_pol_sigma70_r4_t2"/>
</dbReference>
<feature type="domain" description="RNA polymerase sigma-70 region 2" evidence="5">
    <location>
        <begin position="28"/>
        <end position="88"/>
    </location>
</feature>
<dbReference type="SUPFAM" id="SSF88659">
    <property type="entry name" value="Sigma3 and sigma4 domains of RNA polymerase sigma factors"/>
    <property type="match status" value="1"/>
</dbReference>
<name>A0AA45WM16_9BACL</name>
<dbReference type="GO" id="GO:0006352">
    <property type="term" value="P:DNA-templated transcription initiation"/>
    <property type="evidence" value="ECO:0007669"/>
    <property type="project" value="InterPro"/>
</dbReference>
<evidence type="ECO:0000313" key="8">
    <source>
        <dbReference type="Proteomes" id="UP001157946"/>
    </source>
</evidence>
<dbReference type="PANTHER" id="PTHR43133">
    <property type="entry name" value="RNA POLYMERASE ECF-TYPE SIGMA FACTO"/>
    <property type="match status" value="1"/>
</dbReference>
<accession>A0AA45WM16</accession>
<dbReference type="InterPro" id="IPR039425">
    <property type="entry name" value="RNA_pol_sigma-70-like"/>
</dbReference>
<feature type="domain" description="RNA polymerase sigma factor 70 region 4 type 2" evidence="6">
    <location>
        <begin position="116"/>
        <end position="166"/>
    </location>
</feature>
<proteinExistence type="inferred from homology"/>
<dbReference type="Proteomes" id="UP001157946">
    <property type="component" value="Unassembled WGS sequence"/>
</dbReference>
<evidence type="ECO:0000256" key="4">
    <source>
        <dbReference type="ARBA" id="ARBA00023163"/>
    </source>
</evidence>
<comment type="similarity">
    <text evidence="1">Belongs to the sigma-70 factor family. ECF subfamily.</text>
</comment>
<organism evidence="7 8">
    <name type="scientific">Laceyella tengchongensis</name>
    <dbReference type="NCBI Taxonomy" id="574699"/>
    <lineage>
        <taxon>Bacteria</taxon>
        <taxon>Bacillati</taxon>
        <taxon>Bacillota</taxon>
        <taxon>Bacilli</taxon>
        <taxon>Bacillales</taxon>
        <taxon>Thermoactinomycetaceae</taxon>
        <taxon>Laceyella</taxon>
    </lineage>
</organism>
<protein>
    <submittedName>
        <fullName evidence="7">RNA polymerase sigma-70 factor, ECF subfamily</fullName>
    </submittedName>
</protein>
<keyword evidence="4" id="KW-0804">Transcription</keyword>
<dbReference type="SUPFAM" id="SSF88946">
    <property type="entry name" value="Sigma2 domain of RNA polymerase sigma factors"/>
    <property type="match status" value="1"/>
</dbReference>
<reference evidence="7" key="1">
    <citation type="submission" date="2017-05" db="EMBL/GenBank/DDBJ databases">
        <authorList>
            <person name="Varghese N."/>
            <person name="Submissions S."/>
        </authorList>
    </citation>
    <scope>NUCLEOTIDE SEQUENCE</scope>
    <source>
        <strain evidence="7">DSM 45262</strain>
    </source>
</reference>
<dbReference type="Gene3D" id="1.10.10.10">
    <property type="entry name" value="Winged helix-like DNA-binding domain superfamily/Winged helix DNA-binding domain"/>
    <property type="match status" value="1"/>
</dbReference>
<evidence type="ECO:0000256" key="2">
    <source>
        <dbReference type="ARBA" id="ARBA00023015"/>
    </source>
</evidence>
<dbReference type="InterPro" id="IPR036388">
    <property type="entry name" value="WH-like_DNA-bd_sf"/>
</dbReference>
<dbReference type="InterPro" id="IPR014284">
    <property type="entry name" value="RNA_pol_sigma-70_dom"/>
</dbReference>
<dbReference type="Gene3D" id="1.10.1740.10">
    <property type="match status" value="1"/>
</dbReference>
<dbReference type="PANTHER" id="PTHR43133:SF51">
    <property type="entry name" value="RNA POLYMERASE SIGMA FACTOR"/>
    <property type="match status" value="1"/>
</dbReference>
<evidence type="ECO:0000259" key="5">
    <source>
        <dbReference type="Pfam" id="PF04542"/>
    </source>
</evidence>
<keyword evidence="3" id="KW-0731">Sigma factor</keyword>
<evidence type="ECO:0000259" key="6">
    <source>
        <dbReference type="Pfam" id="PF08281"/>
    </source>
</evidence>
<dbReference type="EMBL" id="FXTU01000002">
    <property type="protein sequence ID" value="SMP12918.1"/>
    <property type="molecule type" value="Genomic_DNA"/>
</dbReference>
<comment type="caution">
    <text evidence="7">The sequence shown here is derived from an EMBL/GenBank/DDBJ whole genome shotgun (WGS) entry which is preliminary data.</text>
</comment>
<keyword evidence="2" id="KW-0805">Transcription regulation</keyword>
<dbReference type="GO" id="GO:0016987">
    <property type="term" value="F:sigma factor activity"/>
    <property type="evidence" value="ECO:0007669"/>
    <property type="project" value="UniProtKB-KW"/>
</dbReference>
<keyword evidence="8" id="KW-1185">Reference proteome</keyword>
<dbReference type="NCBIfam" id="TIGR02937">
    <property type="entry name" value="sigma70-ECF"/>
    <property type="match status" value="1"/>
</dbReference>
<gene>
    <name evidence="7" type="ORF">SAMN06265361_102410</name>
</gene>
<evidence type="ECO:0000256" key="1">
    <source>
        <dbReference type="ARBA" id="ARBA00010641"/>
    </source>
</evidence>
<evidence type="ECO:0000256" key="3">
    <source>
        <dbReference type="ARBA" id="ARBA00023082"/>
    </source>
</evidence>
<dbReference type="Pfam" id="PF08281">
    <property type="entry name" value="Sigma70_r4_2"/>
    <property type="match status" value="1"/>
</dbReference>
<dbReference type="CDD" id="cd06171">
    <property type="entry name" value="Sigma70_r4"/>
    <property type="match status" value="1"/>
</dbReference>
<dbReference type="RefSeq" id="WP_022736691.1">
    <property type="nucleotide sequence ID" value="NZ_FXTU01000002.1"/>
</dbReference>
<dbReference type="GO" id="GO:0003677">
    <property type="term" value="F:DNA binding"/>
    <property type="evidence" value="ECO:0007669"/>
    <property type="project" value="InterPro"/>
</dbReference>